<proteinExistence type="inferred from homology"/>
<keyword evidence="6 10" id="KW-0067">ATP-binding</keyword>
<dbReference type="GO" id="GO:0043190">
    <property type="term" value="C:ATP-binding cassette (ABC) transporter complex"/>
    <property type="evidence" value="ECO:0007669"/>
    <property type="project" value="TreeGrafter"/>
</dbReference>
<dbReference type="PROSITE" id="PS00211">
    <property type="entry name" value="ABC_TRANSPORTER_1"/>
    <property type="match status" value="2"/>
</dbReference>
<dbReference type="InterPro" id="IPR027417">
    <property type="entry name" value="P-loop_NTPase"/>
</dbReference>
<evidence type="ECO:0000256" key="6">
    <source>
        <dbReference type="ARBA" id="ARBA00022840"/>
    </source>
</evidence>
<gene>
    <name evidence="10" type="primary">ykoD_2</name>
    <name evidence="10" type="ORF">IBLFYP30_01964</name>
</gene>
<dbReference type="EC" id="3.6.3.-" evidence="10"/>
<dbReference type="AlphaFoldDB" id="A0A6N3CYV0"/>
<keyword evidence="5" id="KW-0547">Nucleotide-binding</keyword>
<dbReference type="PROSITE" id="PS50893">
    <property type="entry name" value="ABC_TRANSPORTER_2"/>
    <property type="match status" value="2"/>
</dbReference>
<evidence type="ECO:0000256" key="7">
    <source>
        <dbReference type="ARBA" id="ARBA00022967"/>
    </source>
</evidence>
<dbReference type="NCBIfam" id="NF010167">
    <property type="entry name" value="PRK13648.1"/>
    <property type="match status" value="2"/>
</dbReference>
<dbReference type="RefSeq" id="WP_024038305.1">
    <property type="nucleotide sequence ID" value="NZ_CACRUE010000031.1"/>
</dbReference>
<evidence type="ECO:0000256" key="4">
    <source>
        <dbReference type="ARBA" id="ARBA00022475"/>
    </source>
</evidence>
<dbReference type="CDD" id="cd03225">
    <property type="entry name" value="ABC_cobalt_CbiO_domain1"/>
    <property type="match status" value="2"/>
</dbReference>
<sequence length="572" mass="65077">MEILRVDGLKFSYPNQLKRALNNINFSIDEGDFVLICGESGCGKSTLLRHLKPELSPHGQVSGDIYYYSQKINDYSSKQLASEIGYVLQNPDSQIVTDKVWHELAFGLENMGLDTQSIRLRVAEMASFFGIQGWFRKNVNDLSGGQKQLLNLASIMAMQPKILILDEPTSQLDPIAAKDFIDTLVRINKELSTTIIMTEHNLEDIYSVCDKVIVMEDGKVICNDTNYKVADILSGDKNHKMFKSLPTPSKIYNQLNGYLEGASKSPLTVKDCRQWLNDSMDEVTITKLDDTETEINIDEKDREIAIELKDVYFQYTKTSEPTIRDLSFKVYKGEIYSILGGNGTGKSTTLSLVARQRKPKRGKIFINNIEMKKYNNKSLYENNLALLPQNPQSLFVFETVREDLEEVLILQNKDREYIDKEVKRVSKLLDIEHLLEHHPYDLSGGELQRAGMAKVMLLNPKIILLDEPTKGLDAYCKEEIGKMLMKLRDMGVTIVVVSHDIEFSARYSDRCAMFFDGSIVSEGTPKEFFLGNNFYTTVSNRIARNIFEDTLIYEDVVSLCKKNIELKTKISS</sequence>
<reference evidence="10" key="1">
    <citation type="submission" date="2019-11" db="EMBL/GenBank/DDBJ databases">
        <authorList>
            <person name="Feng L."/>
        </authorList>
    </citation>
    <scope>NUCLEOTIDE SEQUENCE</scope>
    <source>
        <strain evidence="10">IbartlettiiLFYP30</strain>
    </source>
</reference>
<dbReference type="GO" id="GO:0016887">
    <property type="term" value="F:ATP hydrolysis activity"/>
    <property type="evidence" value="ECO:0007669"/>
    <property type="project" value="InterPro"/>
</dbReference>
<dbReference type="Pfam" id="PF00005">
    <property type="entry name" value="ABC_tran"/>
    <property type="match status" value="2"/>
</dbReference>
<evidence type="ECO:0000259" key="9">
    <source>
        <dbReference type="PROSITE" id="PS50893"/>
    </source>
</evidence>
<keyword evidence="7" id="KW-1278">Translocase</keyword>
<organism evidence="10">
    <name type="scientific">Intestinibacter bartlettii</name>
    <dbReference type="NCBI Taxonomy" id="261299"/>
    <lineage>
        <taxon>Bacteria</taxon>
        <taxon>Bacillati</taxon>
        <taxon>Bacillota</taxon>
        <taxon>Clostridia</taxon>
        <taxon>Peptostreptococcales</taxon>
        <taxon>Peptostreptococcaceae</taxon>
        <taxon>Intestinibacter</taxon>
    </lineage>
</organism>
<comment type="subcellular location">
    <subcellularLocation>
        <location evidence="1">Cell membrane</location>
        <topology evidence="1">Peripheral membrane protein</topology>
    </subcellularLocation>
</comment>
<accession>A0A6N3CYV0</accession>
<keyword evidence="3" id="KW-0813">Transport</keyword>
<comment type="similarity">
    <text evidence="2">Belongs to the ABC transporter superfamily.</text>
</comment>
<evidence type="ECO:0000256" key="1">
    <source>
        <dbReference type="ARBA" id="ARBA00004202"/>
    </source>
</evidence>
<dbReference type="InterPro" id="IPR003439">
    <property type="entry name" value="ABC_transporter-like_ATP-bd"/>
</dbReference>
<dbReference type="PANTHER" id="PTHR43553">
    <property type="entry name" value="HEAVY METAL TRANSPORTER"/>
    <property type="match status" value="1"/>
</dbReference>
<dbReference type="SMART" id="SM00382">
    <property type="entry name" value="AAA"/>
    <property type="match status" value="2"/>
</dbReference>
<dbReference type="InterPro" id="IPR017871">
    <property type="entry name" value="ABC_transporter-like_CS"/>
</dbReference>
<evidence type="ECO:0000256" key="3">
    <source>
        <dbReference type="ARBA" id="ARBA00022448"/>
    </source>
</evidence>
<keyword evidence="8" id="KW-0472">Membrane</keyword>
<dbReference type="EMBL" id="CACRUE010000031">
    <property type="protein sequence ID" value="VYU18667.1"/>
    <property type="molecule type" value="Genomic_DNA"/>
</dbReference>
<dbReference type="GO" id="GO:0042626">
    <property type="term" value="F:ATPase-coupled transmembrane transporter activity"/>
    <property type="evidence" value="ECO:0007669"/>
    <property type="project" value="TreeGrafter"/>
</dbReference>
<name>A0A6N3CYV0_9FIRM</name>
<feature type="domain" description="ABC transporter" evidence="9">
    <location>
        <begin position="4"/>
        <end position="242"/>
    </location>
</feature>
<protein>
    <submittedName>
        <fullName evidence="10">HMP/thiamine import ATP-binding protein YkoD</fullName>
        <ecNumber evidence="10">3.6.3.-</ecNumber>
    </submittedName>
</protein>
<keyword evidence="4" id="KW-1003">Cell membrane</keyword>
<evidence type="ECO:0000256" key="8">
    <source>
        <dbReference type="ARBA" id="ARBA00023136"/>
    </source>
</evidence>
<keyword evidence="10" id="KW-0378">Hydrolase</keyword>
<dbReference type="SUPFAM" id="SSF52540">
    <property type="entry name" value="P-loop containing nucleoside triphosphate hydrolases"/>
    <property type="match status" value="2"/>
</dbReference>
<evidence type="ECO:0000256" key="2">
    <source>
        <dbReference type="ARBA" id="ARBA00005417"/>
    </source>
</evidence>
<dbReference type="InterPro" id="IPR050095">
    <property type="entry name" value="ECF_ABC_transporter_ATP-bd"/>
</dbReference>
<dbReference type="InterPro" id="IPR003593">
    <property type="entry name" value="AAA+_ATPase"/>
</dbReference>
<evidence type="ECO:0000256" key="5">
    <source>
        <dbReference type="ARBA" id="ARBA00022741"/>
    </source>
</evidence>
<evidence type="ECO:0000313" key="10">
    <source>
        <dbReference type="EMBL" id="VYU18667.1"/>
    </source>
</evidence>
<feature type="domain" description="ABC transporter" evidence="9">
    <location>
        <begin position="306"/>
        <end position="541"/>
    </location>
</feature>
<dbReference type="Gene3D" id="3.40.50.300">
    <property type="entry name" value="P-loop containing nucleotide triphosphate hydrolases"/>
    <property type="match status" value="2"/>
</dbReference>
<dbReference type="PANTHER" id="PTHR43553:SF24">
    <property type="entry name" value="ENERGY-COUPLING FACTOR TRANSPORTER ATP-BINDING PROTEIN ECFA1"/>
    <property type="match status" value="1"/>
</dbReference>
<dbReference type="GO" id="GO:0005524">
    <property type="term" value="F:ATP binding"/>
    <property type="evidence" value="ECO:0007669"/>
    <property type="project" value="UniProtKB-KW"/>
</dbReference>
<dbReference type="InterPro" id="IPR015856">
    <property type="entry name" value="ABC_transpr_CbiO/EcfA_su"/>
</dbReference>